<organism evidence="2 3">
    <name type="scientific">Methylobacterium goesingense</name>
    <dbReference type="NCBI Taxonomy" id="243690"/>
    <lineage>
        <taxon>Bacteria</taxon>
        <taxon>Pseudomonadati</taxon>
        <taxon>Pseudomonadota</taxon>
        <taxon>Alphaproteobacteria</taxon>
        <taxon>Hyphomicrobiales</taxon>
        <taxon>Methylobacteriaceae</taxon>
        <taxon>Methylobacterium</taxon>
    </lineage>
</organism>
<evidence type="ECO:0000256" key="1">
    <source>
        <dbReference type="SAM" id="MobiDB-lite"/>
    </source>
</evidence>
<accession>A0ABV2L1E6</accession>
<sequence>MRAQELFERENPGRLWRAPSGTTPGSIVDRSAAGLLERQNYLSRVRTKMRAEGVQIEKDEENLTQLSLGA</sequence>
<feature type="compositionally biased region" description="Basic and acidic residues" evidence="1">
    <location>
        <begin position="1"/>
        <end position="12"/>
    </location>
</feature>
<dbReference type="Proteomes" id="UP001549145">
    <property type="component" value="Unassembled WGS sequence"/>
</dbReference>
<feature type="region of interest" description="Disordered" evidence="1">
    <location>
        <begin position="1"/>
        <end position="28"/>
    </location>
</feature>
<reference evidence="2 3" key="1">
    <citation type="submission" date="2024-06" db="EMBL/GenBank/DDBJ databases">
        <title>Genomic Encyclopedia of Type Strains, Phase IV (KMG-IV): sequencing the most valuable type-strain genomes for metagenomic binning, comparative biology and taxonomic classification.</title>
        <authorList>
            <person name="Goeker M."/>
        </authorList>
    </citation>
    <scope>NUCLEOTIDE SEQUENCE [LARGE SCALE GENOMIC DNA]</scope>
    <source>
        <strain evidence="2 3">DSM 21331</strain>
    </source>
</reference>
<protein>
    <submittedName>
        <fullName evidence="2">Uncharacterized protein</fullName>
    </submittedName>
</protein>
<keyword evidence="3" id="KW-1185">Reference proteome</keyword>
<evidence type="ECO:0000313" key="2">
    <source>
        <dbReference type="EMBL" id="MET3691648.1"/>
    </source>
</evidence>
<dbReference type="EMBL" id="JBEPMM010000002">
    <property type="protein sequence ID" value="MET3691648.1"/>
    <property type="molecule type" value="Genomic_DNA"/>
</dbReference>
<evidence type="ECO:0000313" key="3">
    <source>
        <dbReference type="Proteomes" id="UP001549145"/>
    </source>
</evidence>
<gene>
    <name evidence="2" type="ORF">ABID43_001173</name>
</gene>
<comment type="caution">
    <text evidence="2">The sequence shown here is derived from an EMBL/GenBank/DDBJ whole genome shotgun (WGS) entry which is preliminary data.</text>
</comment>
<proteinExistence type="predicted"/>
<dbReference type="RefSeq" id="WP_238282298.1">
    <property type="nucleotide sequence ID" value="NZ_BPQL01000162.1"/>
</dbReference>
<name>A0ABV2L1E6_9HYPH</name>